<dbReference type="Proteomes" id="UP001174936">
    <property type="component" value="Unassembled WGS sequence"/>
</dbReference>
<evidence type="ECO:0000256" key="8">
    <source>
        <dbReference type="PIRNR" id="PIRNR002744"/>
    </source>
</evidence>
<dbReference type="FunFam" id="1.10.4160.10:FF:000002">
    <property type="entry name" value="Purine-cytosine permease fcyB"/>
    <property type="match status" value="1"/>
</dbReference>
<feature type="transmembrane region" description="Helical" evidence="10">
    <location>
        <begin position="251"/>
        <end position="270"/>
    </location>
</feature>
<feature type="region of interest" description="Disordered" evidence="9">
    <location>
        <begin position="1"/>
        <end position="20"/>
    </location>
</feature>
<evidence type="ECO:0000256" key="1">
    <source>
        <dbReference type="ARBA" id="ARBA00004141"/>
    </source>
</evidence>
<comment type="similarity">
    <text evidence="2 8">Belongs to the purine-cytosine permease (2.A.39) family.</text>
</comment>
<sequence length="514" mass="55412">MEKSKHSVENAKLDGDDSAEERAIGGFGGVPDGELSAGNDVFAKLQRYVGSIGVEKRGIERVPDTVEERTDTSMSKVGTVWLSSNMAVACFGIGTIAQPVFGLGFVDSVLAILFFNILGVLPTSFFSTFGPVFGLRQLALSRFYFGWYGVKLYAFFNVLTCLGWSTLQIVLGAQLFHAINPKMPGWAGILVIAFITILVGGFGYKIVHKCQQWSWIPIFIIYLIVLGMFARSGEFDSLLPLDSGHAEAGRILSFGSAIFGAATGLCVYAADYTVYQPGSSPRVTVFFWSFSGLLLPLIFVECLGSAIGTATVRADSSFAQAWMDAGVGGLLGNVLIPPLGNFGRFCLVLLALGTIANNCPNVYSVSFGMQVLSRRSARVPRLIWTLLGVFIAVGVGIPAYDKFAPYLQTFLVTTAYWLAIYEGIALTEHFVFRRGIKGYQPDDYDTPSKLPVGLAAAVAFAFGVAGCVLGMTQEWWTGPIGELSGGDLGFPLAFGLAAVSYVVLRAVERSRFKR</sequence>
<feature type="transmembrane region" description="Helical" evidence="10">
    <location>
        <begin position="342"/>
        <end position="360"/>
    </location>
</feature>
<evidence type="ECO:0000256" key="9">
    <source>
        <dbReference type="SAM" id="MobiDB-lite"/>
    </source>
</evidence>
<keyword evidence="4" id="KW-0597">Phosphoprotein</keyword>
<feature type="transmembrane region" description="Helical" evidence="10">
    <location>
        <begin position="285"/>
        <end position="306"/>
    </location>
</feature>
<dbReference type="GO" id="GO:0000329">
    <property type="term" value="C:fungal-type vacuole membrane"/>
    <property type="evidence" value="ECO:0007669"/>
    <property type="project" value="TreeGrafter"/>
</dbReference>
<dbReference type="GO" id="GO:0005886">
    <property type="term" value="C:plasma membrane"/>
    <property type="evidence" value="ECO:0007669"/>
    <property type="project" value="TreeGrafter"/>
</dbReference>
<feature type="transmembrane region" description="Helical" evidence="10">
    <location>
        <begin position="153"/>
        <end position="173"/>
    </location>
</feature>
<keyword evidence="3 8" id="KW-0813">Transport</keyword>
<comment type="subcellular location">
    <subcellularLocation>
        <location evidence="1">Membrane</location>
        <topology evidence="1">Multi-pass membrane protein</topology>
    </subcellularLocation>
</comment>
<dbReference type="PANTHER" id="PTHR31806">
    <property type="entry name" value="PURINE-CYTOSINE PERMEASE FCY2-RELATED"/>
    <property type="match status" value="1"/>
</dbReference>
<feature type="transmembrane region" description="Helical" evidence="10">
    <location>
        <begin position="452"/>
        <end position="476"/>
    </location>
</feature>
<keyword evidence="5 10" id="KW-0812">Transmembrane</keyword>
<comment type="caution">
    <text evidence="11">The sequence shown here is derived from an EMBL/GenBank/DDBJ whole genome shotgun (WGS) entry which is preliminary data.</text>
</comment>
<evidence type="ECO:0000256" key="4">
    <source>
        <dbReference type="ARBA" id="ARBA00022553"/>
    </source>
</evidence>
<protein>
    <submittedName>
        <fullName evidence="11">NCS1 nucleoside transporter</fullName>
    </submittedName>
</protein>
<dbReference type="InterPro" id="IPR026030">
    <property type="entry name" value="Pur-cyt_permease_Fcy2/21/22"/>
</dbReference>
<dbReference type="PANTHER" id="PTHR31806:SF1">
    <property type="entry name" value="PURINE-CYTOSINE PERMEASE FCY2-RELATED"/>
    <property type="match status" value="1"/>
</dbReference>
<feature type="transmembrane region" description="Helical" evidence="10">
    <location>
        <begin position="78"/>
        <end position="97"/>
    </location>
</feature>
<dbReference type="Gene3D" id="1.10.4160.10">
    <property type="entry name" value="Hydantoin permease"/>
    <property type="match status" value="1"/>
</dbReference>
<dbReference type="InterPro" id="IPR001248">
    <property type="entry name" value="Pur-cyt_permease"/>
</dbReference>
<dbReference type="PIRSF" id="PIRSF002744">
    <property type="entry name" value="Pur-cyt_permease"/>
    <property type="match status" value="1"/>
</dbReference>
<gene>
    <name evidence="11" type="ORF">B0T16DRAFT_448870</name>
</gene>
<organism evidence="11 12">
    <name type="scientific">Cercophora newfieldiana</name>
    <dbReference type="NCBI Taxonomy" id="92897"/>
    <lineage>
        <taxon>Eukaryota</taxon>
        <taxon>Fungi</taxon>
        <taxon>Dikarya</taxon>
        <taxon>Ascomycota</taxon>
        <taxon>Pezizomycotina</taxon>
        <taxon>Sordariomycetes</taxon>
        <taxon>Sordariomycetidae</taxon>
        <taxon>Sordariales</taxon>
        <taxon>Lasiosphaeriaceae</taxon>
        <taxon>Cercophora</taxon>
    </lineage>
</organism>
<dbReference type="GO" id="GO:0022857">
    <property type="term" value="F:transmembrane transporter activity"/>
    <property type="evidence" value="ECO:0007669"/>
    <property type="project" value="InterPro"/>
</dbReference>
<evidence type="ECO:0000256" key="6">
    <source>
        <dbReference type="ARBA" id="ARBA00022989"/>
    </source>
</evidence>
<accession>A0AA39XW77</accession>
<reference evidence="11" key="1">
    <citation type="submission" date="2023-06" db="EMBL/GenBank/DDBJ databases">
        <title>Genome-scale phylogeny and comparative genomics of the fungal order Sordariales.</title>
        <authorList>
            <consortium name="Lawrence Berkeley National Laboratory"/>
            <person name="Hensen N."/>
            <person name="Bonometti L."/>
            <person name="Westerberg I."/>
            <person name="Brannstrom I.O."/>
            <person name="Guillou S."/>
            <person name="Cros-Aarteil S."/>
            <person name="Calhoun S."/>
            <person name="Haridas S."/>
            <person name="Kuo A."/>
            <person name="Mondo S."/>
            <person name="Pangilinan J."/>
            <person name="Riley R."/>
            <person name="Labutti K."/>
            <person name="Andreopoulos B."/>
            <person name="Lipzen A."/>
            <person name="Chen C."/>
            <person name="Yanf M."/>
            <person name="Daum C."/>
            <person name="Ng V."/>
            <person name="Clum A."/>
            <person name="Steindorff A."/>
            <person name="Ohm R."/>
            <person name="Martin F."/>
            <person name="Silar P."/>
            <person name="Natvig D."/>
            <person name="Lalanne C."/>
            <person name="Gautier V."/>
            <person name="Ament-Velasquez S.L."/>
            <person name="Kruys A."/>
            <person name="Hutchinson M.I."/>
            <person name="Powell A.J."/>
            <person name="Barry K."/>
            <person name="Miller A.N."/>
            <person name="Grigoriev I.V."/>
            <person name="Debuchy R."/>
            <person name="Gladieux P."/>
            <person name="Thoren M.H."/>
            <person name="Johannesson H."/>
        </authorList>
    </citation>
    <scope>NUCLEOTIDE SEQUENCE</scope>
    <source>
        <strain evidence="11">SMH2532-1</strain>
    </source>
</reference>
<name>A0AA39XW77_9PEZI</name>
<feature type="transmembrane region" description="Helical" evidence="10">
    <location>
        <begin position="185"/>
        <end position="207"/>
    </location>
</feature>
<dbReference type="GO" id="GO:0015851">
    <property type="term" value="P:nucleobase transport"/>
    <property type="evidence" value="ECO:0007669"/>
    <property type="project" value="UniProtKB-ARBA"/>
</dbReference>
<keyword evidence="12" id="KW-1185">Reference proteome</keyword>
<feature type="transmembrane region" description="Helical" evidence="10">
    <location>
        <begin position="381"/>
        <end position="400"/>
    </location>
</feature>
<proteinExistence type="inferred from homology"/>
<keyword evidence="7 8" id="KW-0472">Membrane</keyword>
<evidence type="ECO:0000256" key="10">
    <source>
        <dbReference type="SAM" id="Phobius"/>
    </source>
</evidence>
<feature type="transmembrane region" description="Helical" evidence="10">
    <location>
        <begin position="109"/>
        <end position="133"/>
    </location>
</feature>
<dbReference type="EMBL" id="JAULSV010000006">
    <property type="protein sequence ID" value="KAK0641403.1"/>
    <property type="molecule type" value="Genomic_DNA"/>
</dbReference>
<feature type="transmembrane region" description="Helical" evidence="10">
    <location>
        <begin position="488"/>
        <end position="507"/>
    </location>
</feature>
<feature type="transmembrane region" description="Helical" evidence="10">
    <location>
        <begin position="213"/>
        <end position="230"/>
    </location>
</feature>
<keyword evidence="6 10" id="KW-1133">Transmembrane helix</keyword>
<evidence type="ECO:0000256" key="2">
    <source>
        <dbReference type="ARBA" id="ARBA00008974"/>
    </source>
</evidence>
<feature type="transmembrane region" description="Helical" evidence="10">
    <location>
        <begin position="406"/>
        <end position="431"/>
    </location>
</feature>
<evidence type="ECO:0000313" key="11">
    <source>
        <dbReference type="EMBL" id="KAK0641403.1"/>
    </source>
</evidence>
<evidence type="ECO:0000313" key="12">
    <source>
        <dbReference type="Proteomes" id="UP001174936"/>
    </source>
</evidence>
<evidence type="ECO:0000256" key="5">
    <source>
        <dbReference type="ARBA" id="ARBA00022692"/>
    </source>
</evidence>
<dbReference type="AlphaFoldDB" id="A0AA39XW77"/>
<dbReference type="Pfam" id="PF02133">
    <property type="entry name" value="Transp_cyt_pur"/>
    <property type="match status" value="1"/>
</dbReference>
<evidence type="ECO:0000256" key="7">
    <source>
        <dbReference type="ARBA" id="ARBA00023136"/>
    </source>
</evidence>
<evidence type="ECO:0000256" key="3">
    <source>
        <dbReference type="ARBA" id="ARBA00022448"/>
    </source>
</evidence>